<name>A0A8H3EEY2_9AGAM</name>
<proteinExistence type="predicted"/>
<dbReference type="Proteomes" id="UP000663827">
    <property type="component" value="Unassembled WGS sequence"/>
</dbReference>
<evidence type="ECO:0000256" key="1">
    <source>
        <dbReference type="SAM" id="MobiDB-lite"/>
    </source>
</evidence>
<comment type="caution">
    <text evidence="2">The sequence shown here is derived from an EMBL/GenBank/DDBJ whole genome shotgun (WGS) entry which is preliminary data.</text>
</comment>
<accession>A0A8H3EEY2</accession>
<organism evidence="2 3">
    <name type="scientific">Rhizoctonia solani</name>
    <dbReference type="NCBI Taxonomy" id="456999"/>
    <lineage>
        <taxon>Eukaryota</taxon>
        <taxon>Fungi</taxon>
        <taxon>Dikarya</taxon>
        <taxon>Basidiomycota</taxon>
        <taxon>Agaricomycotina</taxon>
        <taxon>Agaricomycetes</taxon>
        <taxon>Cantharellales</taxon>
        <taxon>Ceratobasidiaceae</taxon>
        <taxon>Rhizoctonia</taxon>
    </lineage>
</organism>
<dbReference type="EMBL" id="CAJNJQ010006662">
    <property type="protein sequence ID" value="CAE7234096.1"/>
    <property type="molecule type" value="Genomic_DNA"/>
</dbReference>
<reference evidence="2" key="1">
    <citation type="submission" date="2021-01" db="EMBL/GenBank/DDBJ databases">
        <authorList>
            <person name="Kaushik A."/>
        </authorList>
    </citation>
    <scope>NUCLEOTIDE SEQUENCE</scope>
    <source>
        <strain evidence="2">AG5</strain>
    </source>
</reference>
<dbReference type="AlphaFoldDB" id="A0A8H3EEY2"/>
<gene>
    <name evidence="2" type="ORF">RDB_LOCUS192940</name>
</gene>
<feature type="region of interest" description="Disordered" evidence="1">
    <location>
        <begin position="98"/>
        <end position="133"/>
    </location>
</feature>
<feature type="compositionally biased region" description="Basic and acidic residues" evidence="1">
    <location>
        <begin position="120"/>
        <end position="130"/>
    </location>
</feature>
<evidence type="ECO:0000313" key="3">
    <source>
        <dbReference type="Proteomes" id="UP000663827"/>
    </source>
</evidence>
<sequence>MSEPPTDFGNRSTRRYPPALHPGINTIPNLFTPTGALDFGPPIAAHQGQMPPTPVPHQAGPRRPHLETYPGSGDFGQFMREVVQAASTARSVPVTVDVWGSGTGDPDPPVLPSKGKKRSRADDIPPRELGKEDEETADLFSRIKNRLICERHSKGSNDAYCMVDHNRGKEAKHTRVNLLFIGQWVHACLEGKADEYVPPSCRQLDKMACTRARFESSDDDDTTTCAQPGLSGPSPYSLDFDFNPDELESDSEDSKGRNIPDTITSACGQGGALVLTSSTPGAGPSTTTRPLAGHSSLFNLMPTVLPTRILSIYMSIPDALDALHAAKPNHHFPDLAEAFQSFGYEYVDEVLGMTAQCLAEEIDGLTLPAARVILTFAKAQIQYQATLE</sequence>
<feature type="region of interest" description="Disordered" evidence="1">
    <location>
        <begin position="1"/>
        <end position="73"/>
    </location>
</feature>
<feature type="compositionally biased region" description="Acidic residues" evidence="1">
    <location>
        <begin position="242"/>
        <end position="251"/>
    </location>
</feature>
<evidence type="ECO:0000313" key="2">
    <source>
        <dbReference type="EMBL" id="CAE7234096.1"/>
    </source>
</evidence>
<protein>
    <submittedName>
        <fullName evidence="2">Uncharacterized protein</fullName>
    </submittedName>
</protein>
<feature type="region of interest" description="Disordered" evidence="1">
    <location>
        <begin position="216"/>
        <end position="257"/>
    </location>
</feature>